<keyword evidence="4" id="KW-1185">Reference proteome</keyword>
<dbReference type="NCBIfam" id="TIGR00976">
    <property type="entry name" value="CocE_NonD"/>
    <property type="match status" value="1"/>
</dbReference>
<sequence length="578" mass="64135">MFTSLVLVTTMLLAQGASPFTERILIDHHKAIPMRDGVTVYADVYRPSREGRFPAIVVRTPYGVQREATGVHDRMISLARMGYAVVNVDVRGRYESEGTWDPFRAEAKDGYDVVEWAAKQPWTNGKVATQGGSYLGHTQWATLGEAPPSLVAAFPAVASTNLYANWVTHGGAFHLAFNFGWAVVRMPFRIMQPQWYFTGPDAAPELRYEQMLMHLPLETMDERAFQHPVKHWRDWVTHDSYDAYWKAVSDEEKFAKVNVPVMAQGGWFDIFLPGTIDGFVGVRKHGANERARSLTRMVIGPWGHGPSRKYGDLDFGPDADRTLFEYETRWHDFHLKGVKNGIDTDAPVQIFYMGVNKWRGEAEWPVPGTQYTRWYLQPGGGLAPAAPAGEGSSTYRYDPNDPVPTTGGNNCCGSPTIAGPVDQKPLDGRADIVRFTSELLKEPVTIGGPVAMDLHATTDGKDTDWMVKLVDVSPDGKAYPMAEGILRARYRDGLDKPTLLTAGQPYRYTVGMVGTAVVFLPGHRIRVDISSSNFPQFDRNLNTGDPLGKGTQPRVAQQTIHHSAARPSAIVLPVVRGF</sequence>
<gene>
    <name evidence="3" type="primary">cocE_1</name>
    <name evidence="3" type="ORF">LuPra_00793</name>
</gene>
<dbReference type="InterPro" id="IPR005674">
    <property type="entry name" value="CocE/Ser_esterase"/>
</dbReference>
<dbReference type="EMBL" id="CP015136">
    <property type="protein sequence ID" value="AMY07619.1"/>
    <property type="molecule type" value="Genomic_DNA"/>
</dbReference>
<dbReference type="InterPro" id="IPR029058">
    <property type="entry name" value="AB_hydrolase_fold"/>
</dbReference>
<dbReference type="PATRIC" id="fig|1813736.3.peg.827"/>
<dbReference type="PANTHER" id="PTHR43056">
    <property type="entry name" value="PEPTIDASE S9 PROLYL OLIGOPEPTIDASE"/>
    <property type="match status" value="1"/>
</dbReference>
<protein>
    <submittedName>
        <fullName evidence="3">Cocaine esterase</fullName>
        <ecNumber evidence="3">3.1.1.84</ecNumber>
    </submittedName>
</protein>
<dbReference type="KEGG" id="abac:LuPra_00793"/>
<proteinExistence type="predicted"/>
<dbReference type="RefSeq" id="WP_234800712.1">
    <property type="nucleotide sequence ID" value="NZ_CP015136.1"/>
</dbReference>
<dbReference type="SUPFAM" id="SSF53474">
    <property type="entry name" value="alpha/beta-Hydrolases"/>
    <property type="match status" value="1"/>
</dbReference>
<keyword evidence="1 3" id="KW-0378">Hydrolase</keyword>
<dbReference type="Pfam" id="PF08530">
    <property type="entry name" value="PepX_C"/>
    <property type="match status" value="1"/>
</dbReference>
<dbReference type="Gene3D" id="1.10.3020.10">
    <property type="entry name" value="alpha-amino acid ester hydrolase ( Helical cap domain)"/>
    <property type="match status" value="1"/>
</dbReference>
<dbReference type="InterPro" id="IPR050585">
    <property type="entry name" value="Xaa-Pro_dipeptidyl-ppase/CocE"/>
</dbReference>
<evidence type="ECO:0000313" key="3">
    <source>
        <dbReference type="EMBL" id="AMY07619.1"/>
    </source>
</evidence>
<dbReference type="STRING" id="1855912.LuPra_00793"/>
<evidence type="ECO:0000313" key="4">
    <source>
        <dbReference type="Proteomes" id="UP000076079"/>
    </source>
</evidence>
<dbReference type="Proteomes" id="UP000076079">
    <property type="component" value="Chromosome"/>
</dbReference>
<dbReference type="Pfam" id="PF02129">
    <property type="entry name" value="Peptidase_S15"/>
    <property type="match status" value="1"/>
</dbReference>
<dbReference type="Gene3D" id="2.60.120.260">
    <property type="entry name" value="Galactose-binding domain-like"/>
    <property type="match status" value="1"/>
</dbReference>
<dbReference type="Gene3D" id="3.40.50.1820">
    <property type="entry name" value="alpha/beta hydrolase"/>
    <property type="match status" value="1"/>
</dbReference>
<dbReference type="InterPro" id="IPR000383">
    <property type="entry name" value="Xaa-Pro-like_dom"/>
</dbReference>
<dbReference type="GO" id="GO:0008239">
    <property type="term" value="F:dipeptidyl-peptidase activity"/>
    <property type="evidence" value="ECO:0007669"/>
    <property type="project" value="InterPro"/>
</dbReference>
<dbReference type="AlphaFoldDB" id="A0A143PIL2"/>
<dbReference type="PANTHER" id="PTHR43056:SF10">
    <property type="entry name" value="COCE_NOND FAMILY, PUTATIVE (AFU_ORTHOLOGUE AFUA_7G00600)-RELATED"/>
    <property type="match status" value="1"/>
</dbReference>
<dbReference type="EC" id="3.1.1.84" evidence="3"/>
<dbReference type="SMART" id="SM00939">
    <property type="entry name" value="PepX_C"/>
    <property type="match status" value="1"/>
</dbReference>
<dbReference type="InterPro" id="IPR008979">
    <property type="entry name" value="Galactose-bd-like_sf"/>
</dbReference>
<feature type="domain" description="Xaa-Pro dipeptidyl-peptidase C-terminal" evidence="2">
    <location>
        <begin position="328"/>
        <end position="571"/>
    </location>
</feature>
<dbReference type="InterPro" id="IPR013736">
    <property type="entry name" value="Xaa-Pro_dipept_C"/>
</dbReference>
<reference evidence="3 4" key="1">
    <citation type="journal article" date="2016" name="Genome Announc.">
        <title>First Complete Genome Sequence of a Subdivision 6 Acidobacterium Strain.</title>
        <authorList>
            <person name="Huang S."/>
            <person name="Vieira S."/>
            <person name="Bunk B."/>
            <person name="Riedel T."/>
            <person name="Sproer C."/>
            <person name="Overmann J."/>
        </authorList>
    </citation>
    <scope>NUCLEOTIDE SEQUENCE [LARGE SCALE GENOMIC DNA]</scope>
    <source>
        <strain evidence="4">DSM 100886 HEG_-6_39</strain>
    </source>
</reference>
<evidence type="ECO:0000256" key="1">
    <source>
        <dbReference type="ARBA" id="ARBA00022801"/>
    </source>
</evidence>
<organism evidence="3 4">
    <name type="scientific">Luteitalea pratensis</name>
    <dbReference type="NCBI Taxonomy" id="1855912"/>
    <lineage>
        <taxon>Bacteria</taxon>
        <taxon>Pseudomonadati</taxon>
        <taxon>Acidobacteriota</taxon>
        <taxon>Vicinamibacteria</taxon>
        <taxon>Vicinamibacterales</taxon>
        <taxon>Vicinamibacteraceae</taxon>
        <taxon>Luteitalea</taxon>
    </lineage>
</organism>
<dbReference type="SUPFAM" id="SSF49785">
    <property type="entry name" value="Galactose-binding domain-like"/>
    <property type="match status" value="1"/>
</dbReference>
<reference evidence="4" key="2">
    <citation type="submission" date="2016-04" db="EMBL/GenBank/DDBJ databases">
        <title>First Complete Genome Sequence of a Subdivision 6 Acidobacterium.</title>
        <authorList>
            <person name="Huang S."/>
            <person name="Vieira S."/>
            <person name="Bunk B."/>
            <person name="Riedel T."/>
            <person name="Sproeer C."/>
            <person name="Overmann J."/>
        </authorList>
    </citation>
    <scope>NUCLEOTIDE SEQUENCE [LARGE SCALE GENOMIC DNA]</scope>
    <source>
        <strain evidence="4">DSM 100886 HEG_-6_39</strain>
    </source>
</reference>
<evidence type="ECO:0000259" key="2">
    <source>
        <dbReference type="SMART" id="SM00939"/>
    </source>
</evidence>
<accession>A0A143PIL2</accession>
<name>A0A143PIL2_LUTPR</name>